<evidence type="ECO:0000313" key="2">
    <source>
        <dbReference type="EMBL" id="EFJ48106.1"/>
    </source>
</evidence>
<dbReference type="RefSeq" id="XP_002950791.1">
    <property type="nucleotide sequence ID" value="XM_002950745.1"/>
</dbReference>
<evidence type="ECO:0000313" key="3">
    <source>
        <dbReference type="Proteomes" id="UP000001058"/>
    </source>
</evidence>
<protein>
    <submittedName>
        <fullName evidence="2">Uncharacterized protein</fullName>
    </submittedName>
</protein>
<gene>
    <name evidence="2" type="ORF">VOLCADRAFT_91342</name>
</gene>
<accession>D8TWT8</accession>
<sequence length="515" mass="50955">MYTRMIKRTSDLVYIRGIIVVVVHGAHRQEFHHPPPGFGTNTNQNPYIPYGMLTMPLSTANGLPGLVADQPISSRDITARGPRLLRCGAAKVLSYDSVLRRCSYNPSPCGGSETQTSGFDVVVQPLSDGSRLDSVNRPSEARRNDRTCVKKPSPVLGGDLLAVPSMAAASAALSGAAAAAAASPDNNDCRSTVAAVAGTIARLGDGGPRGIGRAEDGMLTAVPMLMVAELVARDRGPNDVTGGSDVMRGKELARGHEDKGITGDVRRGLTGGSVTAAAAVTAPLAAGVTSSPAAAAAAASGPPLLVLSFGSKATDEEPELIEPRKEPLGVVTTSGGGSGGGGGGGAPPCASAITSVASREKDVAASAGTAEGATVLTDLAARRAAEALPSPLPLPASLMLPASAAAAVPAAAVSMATSDMSEGHKERRALGTAAMMPPPPPPLPASPLATLAAEVAATLLLAAPSAATAAAVAVAIPPVSMAAAGAAVAAAAAAARLPEVSGATLLPPSALPSNE</sequence>
<feature type="region of interest" description="Disordered" evidence="1">
    <location>
        <begin position="235"/>
        <end position="268"/>
    </location>
</feature>
<keyword evidence="3" id="KW-1185">Reference proteome</keyword>
<feature type="region of interest" description="Disordered" evidence="1">
    <location>
        <begin position="315"/>
        <end position="347"/>
    </location>
</feature>
<evidence type="ECO:0000256" key="1">
    <source>
        <dbReference type="SAM" id="MobiDB-lite"/>
    </source>
</evidence>
<feature type="compositionally biased region" description="Basic and acidic residues" evidence="1">
    <location>
        <begin position="247"/>
        <end position="267"/>
    </location>
</feature>
<dbReference type="GeneID" id="9618138"/>
<dbReference type="InParanoid" id="D8TWT8"/>
<proteinExistence type="predicted"/>
<dbReference type="Proteomes" id="UP000001058">
    <property type="component" value="Unassembled WGS sequence"/>
</dbReference>
<reference evidence="2 3" key="1">
    <citation type="journal article" date="2010" name="Science">
        <title>Genomic analysis of organismal complexity in the multicellular green alga Volvox carteri.</title>
        <authorList>
            <person name="Prochnik S.E."/>
            <person name="Umen J."/>
            <person name="Nedelcu A.M."/>
            <person name="Hallmann A."/>
            <person name="Miller S.M."/>
            <person name="Nishii I."/>
            <person name="Ferris P."/>
            <person name="Kuo A."/>
            <person name="Mitros T."/>
            <person name="Fritz-Laylin L.K."/>
            <person name="Hellsten U."/>
            <person name="Chapman J."/>
            <person name="Simakov O."/>
            <person name="Rensing S.A."/>
            <person name="Terry A."/>
            <person name="Pangilinan J."/>
            <person name="Kapitonov V."/>
            <person name="Jurka J."/>
            <person name="Salamov A."/>
            <person name="Shapiro H."/>
            <person name="Schmutz J."/>
            <person name="Grimwood J."/>
            <person name="Lindquist E."/>
            <person name="Lucas S."/>
            <person name="Grigoriev I.V."/>
            <person name="Schmitt R."/>
            <person name="Kirk D."/>
            <person name="Rokhsar D.S."/>
        </authorList>
    </citation>
    <scope>NUCLEOTIDE SEQUENCE [LARGE SCALE GENOMIC DNA]</scope>
    <source>
        <strain evidence="3">f. Nagariensis / Eve</strain>
    </source>
</reference>
<name>D8TWT8_VOLCA</name>
<dbReference type="EMBL" id="GL378341">
    <property type="protein sequence ID" value="EFJ48106.1"/>
    <property type="molecule type" value="Genomic_DNA"/>
</dbReference>
<dbReference type="KEGG" id="vcn:VOLCADRAFT_91342"/>
<organism evidence="3">
    <name type="scientific">Volvox carteri f. nagariensis</name>
    <dbReference type="NCBI Taxonomy" id="3068"/>
    <lineage>
        <taxon>Eukaryota</taxon>
        <taxon>Viridiplantae</taxon>
        <taxon>Chlorophyta</taxon>
        <taxon>core chlorophytes</taxon>
        <taxon>Chlorophyceae</taxon>
        <taxon>CS clade</taxon>
        <taxon>Chlamydomonadales</taxon>
        <taxon>Volvocaceae</taxon>
        <taxon>Volvox</taxon>
    </lineage>
</organism>
<dbReference type="AlphaFoldDB" id="D8TWT8"/>
<feature type="compositionally biased region" description="Gly residues" evidence="1">
    <location>
        <begin position="334"/>
        <end position="346"/>
    </location>
</feature>